<gene>
    <name evidence="4 5" type="primary">LOC115218615</name>
</gene>
<dbReference type="AlphaFoldDB" id="A0A6P7T1Z6"/>
<accession>A0A6P7T1Z6</accession>
<keyword evidence="3" id="KW-1185">Reference proteome</keyword>
<evidence type="ECO:0000313" key="3">
    <source>
        <dbReference type="Proteomes" id="UP000515154"/>
    </source>
</evidence>
<dbReference type="InterPro" id="IPR031941">
    <property type="entry name" value="DUF4773"/>
</dbReference>
<proteinExistence type="predicted"/>
<evidence type="ECO:0000313" key="4">
    <source>
        <dbReference type="RefSeq" id="XP_029644377.1"/>
    </source>
</evidence>
<organism evidence="3 4">
    <name type="scientific">Octopus sinensis</name>
    <name type="common">East Asian common octopus</name>
    <dbReference type="NCBI Taxonomy" id="2607531"/>
    <lineage>
        <taxon>Eukaryota</taxon>
        <taxon>Metazoa</taxon>
        <taxon>Spiralia</taxon>
        <taxon>Lophotrochozoa</taxon>
        <taxon>Mollusca</taxon>
        <taxon>Cephalopoda</taxon>
        <taxon>Coleoidea</taxon>
        <taxon>Octopodiformes</taxon>
        <taxon>Octopoda</taxon>
        <taxon>Incirrata</taxon>
        <taxon>Octopodidae</taxon>
        <taxon>Octopus</taxon>
    </lineage>
</organism>
<evidence type="ECO:0000313" key="5">
    <source>
        <dbReference type="RefSeq" id="XP_036364193.1"/>
    </source>
</evidence>
<evidence type="ECO:0000256" key="1">
    <source>
        <dbReference type="SAM" id="SignalP"/>
    </source>
</evidence>
<dbReference type="RefSeq" id="XP_036364193.1">
    <property type="nucleotide sequence ID" value="XM_036508300.1"/>
</dbReference>
<reference evidence="4 5" key="1">
    <citation type="submission" date="2025-08" db="UniProtKB">
        <authorList>
            <consortium name="RefSeq"/>
        </authorList>
    </citation>
    <scope>IDENTIFICATION</scope>
</reference>
<sequence>MASTLVFLFVVCFLGTELFSTQQVSANINSKLWKSIGLQLNKEAFKGLIETDLQSCVTFNDTWECCKHIYVKSLKINETACIKLSYLREDIGAEVELLWDNKTIYEYSVSVKNPPPVCIGLPQLPEVKLCVKFYNVTFNKHRFSACVKLEIKAGIEKKFKLGCFSLPLLVKKEINHLPLQKLLYPPLSDANIFRMDKHPN</sequence>
<dbReference type="PANTHER" id="PTHR36299:SF2">
    <property type="entry name" value="DUF4773 DOMAIN-CONTAINING PROTEIN"/>
    <property type="match status" value="1"/>
</dbReference>
<dbReference type="PANTHER" id="PTHR36299">
    <property type="entry name" value="AGAP008005-PA"/>
    <property type="match status" value="1"/>
</dbReference>
<feature type="chain" id="PRO_5045019719" evidence="1">
    <location>
        <begin position="27"/>
        <end position="200"/>
    </location>
</feature>
<protein>
    <submittedName>
        <fullName evidence="4 5">Uncharacterized protein LOC115218615</fullName>
    </submittedName>
</protein>
<name>A0A6P7T1Z6_9MOLL</name>
<keyword evidence="1" id="KW-0732">Signal</keyword>
<dbReference type="RefSeq" id="XP_029644377.1">
    <property type="nucleotide sequence ID" value="XM_029788517.2"/>
</dbReference>
<dbReference type="Pfam" id="PF15998">
    <property type="entry name" value="DUF4773"/>
    <property type="match status" value="1"/>
</dbReference>
<feature type="signal peptide" evidence="1">
    <location>
        <begin position="1"/>
        <end position="26"/>
    </location>
</feature>
<feature type="domain" description="DUF4773" evidence="2">
    <location>
        <begin position="61"/>
        <end position="166"/>
    </location>
</feature>
<evidence type="ECO:0000259" key="2">
    <source>
        <dbReference type="Pfam" id="PF15998"/>
    </source>
</evidence>
<dbReference type="Proteomes" id="UP000515154">
    <property type="component" value="Linkage group LG13"/>
</dbReference>
<dbReference type="KEGG" id="osn:115218615"/>